<proteinExistence type="predicted"/>
<dbReference type="Proteomes" id="UP000235828">
    <property type="component" value="Chromosome A"/>
</dbReference>
<sequence length="136" mass="15725">MKLDIKIADNRPLWKVLLHIVCIYFAVIWIFHLGFNMEISIVSTATYLIVVTLVTLLSRGTRDSNVVWEGEEVLLHGIRANLELKKWILGSQYIQITSLTKTGYHRLRVEKHQVNQSDWERLLAKCTSRVAIPPID</sequence>
<keyword evidence="1" id="KW-0472">Membrane</keyword>
<dbReference type="AlphaFoldDB" id="A0A2N8ZBB6"/>
<keyword evidence="1" id="KW-0812">Transmembrane</keyword>
<dbReference type="KEGG" id="vta:A1194"/>
<feature type="transmembrane region" description="Helical" evidence="1">
    <location>
        <begin position="39"/>
        <end position="57"/>
    </location>
</feature>
<evidence type="ECO:0000313" key="3">
    <source>
        <dbReference type="Proteomes" id="UP000235828"/>
    </source>
</evidence>
<keyword evidence="1" id="KW-1133">Transmembrane helix</keyword>
<evidence type="ECO:0000313" key="2">
    <source>
        <dbReference type="EMBL" id="SON49173.1"/>
    </source>
</evidence>
<feature type="transmembrane region" description="Helical" evidence="1">
    <location>
        <begin position="12"/>
        <end position="33"/>
    </location>
</feature>
<dbReference type="RefSeq" id="WP_102521879.1">
    <property type="nucleotide sequence ID" value="NZ_LT960611.1"/>
</dbReference>
<gene>
    <name evidence="2" type="ORF">VTAP4600_A1194</name>
</gene>
<organism evidence="2 3">
    <name type="scientific">Vibrio tapetis subsp. tapetis</name>
    <dbReference type="NCBI Taxonomy" id="1671868"/>
    <lineage>
        <taxon>Bacteria</taxon>
        <taxon>Pseudomonadati</taxon>
        <taxon>Pseudomonadota</taxon>
        <taxon>Gammaproteobacteria</taxon>
        <taxon>Vibrionales</taxon>
        <taxon>Vibrionaceae</taxon>
        <taxon>Vibrio</taxon>
    </lineage>
</organism>
<evidence type="ECO:0000256" key="1">
    <source>
        <dbReference type="SAM" id="Phobius"/>
    </source>
</evidence>
<accession>A0A2N8ZBB6</accession>
<keyword evidence="3" id="KW-1185">Reference proteome</keyword>
<protein>
    <submittedName>
        <fullName evidence="2">Uncharacterized protein</fullName>
    </submittedName>
</protein>
<name>A0A2N8ZBB6_9VIBR</name>
<dbReference type="OrthoDB" id="5899670at2"/>
<dbReference type="EMBL" id="LT960611">
    <property type="protein sequence ID" value="SON49173.1"/>
    <property type="molecule type" value="Genomic_DNA"/>
</dbReference>
<reference evidence="2 3" key="1">
    <citation type="submission" date="2017-10" db="EMBL/GenBank/DDBJ databases">
        <authorList>
            <person name="Banno H."/>
            <person name="Chua N.-H."/>
        </authorList>
    </citation>
    <scope>NUCLEOTIDE SEQUENCE [LARGE SCALE GENOMIC DNA]</scope>
    <source>
        <strain evidence="2">Vibrio tapetis CECT4600</strain>
    </source>
</reference>